<sequence length="397" mass="43314">MKLFLKDTFILAIIIFIGFTNSCRKNEQGPDAIWEKTYGGVEQDLGMEVQQTTDGGYVIVGYTESFGAKFQDIYIVKTDASGNTLWSRIYGGEQQEWGYSIDQTNDGGYIISGHTTSFGAGGSDFYLIKTDENGDTLWTRTYGDTDFDMGTSVQQTSDGGYIVTGITSSYGAGGNDVWLVKTDSNGDTVWTKTYGGADDESGYSVQQTNDGGYIIGGLTESFGAGHQDIYVIKTDGNGNVIWTKTYGGTNQEWGSVRQTTDGGYIVSGWTNSFCVYEGDMGDFYLIKTDENGDTLWTRTFGGKGRDYSTDVVETSDADYIVVGHTTSFGAGEDDIYLIKTDTDGNLLWSKTYGGADIEWSSSLQITSDNCYIITGHTYSFGAGSRDVYLIKTESDVE</sequence>
<evidence type="ECO:0000313" key="1">
    <source>
        <dbReference type="EMBL" id="KPJ70971.1"/>
    </source>
</evidence>
<dbReference type="Proteomes" id="UP000051012">
    <property type="component" value="Unassembled WGS sequence"/>
</dbReference>
<dbReference type="PANTHER" id="PTHR42754:SF1">
    <property type="entry name" value="LIPOPROTEIN"/>
    <property type="match status" value="1"/>
</dbReference>
<gene>
    <name evidence="1" type="ORF">AMJ52_09235</name>
</gene>
<dbReference type="SUPFAM" id="SSF50998">
    <property type="entry name" value="Quinoprotein alcohol dehydrogenase-like"/>
    <property type="match status" value="1"/>
</dbReference>
<protein>
    <recommendedName>
        <fullName evidence="3">Bulb-type lectin domain-containing protein</fullName>
    </recommendedName>
</protein>
<comment type="caution">
    <text evidence="1">The sequence shown here is derived from an EMBL/GenBank/DDBJ whole genome shotgun (WGS) entry which is preliminary data.</text>
</comment>
<reference evidence="1 2" key="1">
    <citation type="journal article" date="2015" name="Microbiome">
        <title>Genomic resolution of linkages in carbon, nitrogen, and sulfur cycling among widespread estuary sediment bacteria.</title>
        <authorList>
            <person name="Baker B.J."/>
            <person name="Lazar C.S."/>
            <person name="Teske A.P."/>
            <person name="Dick G.J."/>
        </authorList>
    </citation>
    <scope>NUCLEOTIDE SEQUENCE [LARGE SCALE GENOMIC DNA]</scope>
    <source>
        <strain evidence="1">DG_78</strain>
    </source>
</reference>
<dbReference type="PATRIC" id="fig|1703772.3.peg.1091"/>
<proteinExistence type="predicted"/>
<dbReference type="AlphaFoldDB" id="A0A0S7Y9C7"/>
<dbReference type="EMBL" id="LJNI01000148">
    <property type="protein sequence ID" value="KPJ70971.1"/>
    <property type="molecule type" value="Genomic_DNA"/>
</dbReference>
<accession>A0A0S7Y9C7</accession>
<evidence type="ECO:0000313" key="2">
    <source>
        <dbReference type="Proteomes" id="UP000051012"/>
    </source>
</evidence>
<evidence type="ECO:0008006" key="3">
    <source>
        <dbReference type="Google" id="ProtNLM"/>
    </source>
</evidence>
<dbReference type="InterPro" id="IPR011047">
    <property type="entry name" value="Quinoprotein_ADH-like_sf"/>
</dbReference>
<dbReference type="PANTHER" id="PTHR42754">
    <property type="entry name" value="ENDOGLUCANASE"/>
    <property type="match status" value="1"/>
</dbReference>
<name>A0A0S7Y9C7_UNCT6</name>
<organism evidence="1 2">
    <name type="scientific">candidate division TA06 bacterium DG_78</name>
    <dbReference type="NCBI Taxonomy" id="1703772"/>
    <lineage>
        <taxon>Bacteria</taxon>
        <taxon>Bacteria division TA06</taxon>
    </lineage>
</organism>